<dbReference type="AlphaFoldDB" id="A0A1M4VN35"/>
<keyword evidence="2" id="KW-1185">Reference proteome</keyword>
<dbReference type="InterPro" id="IPR009218">
    <property type="entry name" value="HD_phosphohydro"/>
</dbReference>
<sequence>MMKDVFTDISNRYCSNKRLIEHVWAEIEKSYSNPKRYYHTLSHLQQFYYELEAAKELIQNRDALLFSLFFHDLVYNPLRRDNEERSTIIAEHRMTTLDVPLALIKTSMELIMATKSHNLSENGDTNIFTDADLSILGQPAAVYDDYTTGIRKEYILYSDMLYKPGRKAVVQHFLSQDRIFKTDYFFKKYESMAKENLQRELLSL</sequence>
<gene>
    <name evidence="1" type="ORF">SAMN02745131_00911</name>
</gene>
<name>A0A1M4VN35_9BACT</name>
<keyword evidence="1" id="KW-0378">Hydrolase</keyword>
<accession>A0A1M4VN35</accession>
<reference evidence="1 2" key="1">
    <citation type="submission" date="2016-11" db="EMBL/GenBank/DDBJ databases">
        <authorList>
            <person name="Jaros S."/>
            <person name="Januszkiewicz K."/>
            <person name="Wedrychowicz H."/>
        </authorList>
    </citation>
    <scope>NUCLEOTIDE SEQUENCE [LARGE SCALE GENOMIC DNA]</scope>
    <source>
        <strain evidence="1 2">DSM 18119</strain>
    </source>
</reference>
<dbReference type="PANTHER" id="PTHR21174:SF0">
    <property type="entry name" value="HD PHOSPHOHYDROLASE FAMILY PROTEIN-RELATED"/>
    <property type="match status" value="1"/>
</dbReference>
<dbReference type="PIRSF" id="PIRSF035170">
    <property type="entry name" value="HD_phosphohydro"/>
    <property type="match status" value="1"/>
</dbReference>
<organism evidence="1 2">
    <name type="scientific">Flavisolibacter ginsengisoli DSM 18119</name>
    <dbReference type="NCBI Taxonomy" id="1121884"/>
    <lineage>
        <taxon>Bacteria</taxon>
        <taxon>Pseudomonadati</taxon>
        <taxon>Bacteroidota</taxon>
        <taxon>Chitinophagia</taxon>
        <taxon>Chitinophagales</taxon>
        <taxon>Chitinophagaceae</taxon>
        <taxon>Flavisolibacter</taxon>
    </lineage>
</organism>
<dbReference type="EMBL" id="FQUU01000003">
    <property type="protein sequence ID" value="SHE70240.1"/>
    <property type="molecule type" value="Genomic_DNA"/>
</dbReference>
<dbReference type="RefSeq" id="WP_072834053.1">
    <property type="nucleotide sequence ID" value="NZ_FQUU01000003.1"/>
</dbReference>
<dbReference type="SUPFAM" id="SSF109604">
    <property type="entry name" value="HD-domain/PDEase-like"/>
    <property type="match status" value="1"/>
</dbReference>
<proteinExistence type="predicted"/>
<dbReference type="STRING" id="1121884.SAMN02745131_00911"/>
<dbReference type="OrthoDB" id="9808993at2"/>
<dbReference type="PANTHER" id="PTHR21174">
    <property type="match status" value="1"/>
</dbReference>
<dbReference type="Gene3D" id="1.10.3210.10">
    <property type="entry name" value="Hypothetical protein af1432"/>
    <property type="match status" value="1"/>
</dbReference>
<protein>
    <submittedName>
        <fullName evidence="1">Predicted metal-dependent phosphohydrolase, HD superfamily</fullName>
    </submittedName>
</protein>
<dbReference type="GO" id="GO:0016787">
    <property type="term" value="F:hydrolase activity"/>
    <property type="evidence" value="ECO:0007669"/>
    <property type="project" value="UniProtKB-KW"/>
</dbReference>
<evidence type="ECO:0000313" key="1">
    <source>
        <dbReference type="EMBL" id="SHE70240.1"/>
    </source>
</evidence>
<dbReference type="Proteomes" id="UP000184048">
    <property type="component" value="Unassembled WGS sequence"/>
</dbReference>
<evidence type="ECO:0000313" key="2">
    <source>
        <dbReference type="Proteomes" id="UP000184048"/>
    </source>
</evidence>